<proteinExistence type="evidence at transcript level"/>
<accession>Q8RXW3</accession>
<reference evidence="2" key="1">
    <citation type="submission" date="2003-06" db="EMBL/GenBank/DDBJ databases">
        <title>Arabidopsis Full Length cDNA Clones.</title>
        <authorList>
            <person name="Yamada K."/>
            <person name="Liu S.X."/>
            <person name="Sakano H."/>
            <person name="Pham P.K."/>
            <person name="Banh J."/>
            <person name="Chung M.K."/>
            <person name="Goldsmith A.D."/>
            <person name="Lee J.M."/>
            <person name="Quach H.L."/>
            <person name="Toriumi M."/>
            <person name="Yu G."/>
            <person name="Bowser L."/>
            <person name="Carninci P."/>
            <person name="Chen H."/>
            <person name="Cheuk R."/>
            <person name="Hayashizaki Y."/>
            <person name="Ishida J."/>
            <person name="Jones T."/>
            <person name="Kamiya A."/>
            <person name="Karlin-Neumann G."/>
            <person name="Kawai J."/>
            <person name="Kim C."/>
            <person name="Lam B."/>
            <person name="Lin J."/>
            <person name="Miranda M."/>
            <person name="Narusaka M."/>
            <person name="Nguyen M."/>
            <person name="Palm C.J."/>
            <person name="Sakurai T."/>
            <person name="Satou M."/>
            <person name="Seki M."/>
            <person name="Shinn P."/>
            <person name="Southwick A."/>
            <person name="Shinozaki K."/>
            <person name="Davis R.W."/>
            <person name="Ecker J.R."/>
            <person name="Theologis A."/>
        </authorList>
    </citation>
    <scope>NUCLEOTIDE SEQUENCE</scope>
</reference>
<protein>
    <submittedName>
        <fullName evidence="2">Uncharacterized protein At5g56747</fullName>
    </submittedName>
</protein>
<name>Q8RXW3_ARATH</name>
<dbReference type="EMBL" id="AY080640">
    <property type="protein sequence ID" value="AAL85986.1"/>
    <property type="molecule type" value="mRNA"/>
</dbReference>
<organism evidence="2">
    <name type="scientific">Arabidopsis thaliana</name>
    <name type="common">Mouse-ear cress</name>
    <dbReference type="NCBI Taxonomy" id="3702"/>
    <lineage>
        <taxon>Eukaryota</taxon>
        <taxon>Viridiplantae</taxon>
        <taxon>Streptophyta</taxon>
        <taxon>Embryophyta</taxon>
        <taxon>Tracheophyta</taxon>
        <taxon>Spermatophyta</taxon>
        <taxon>Magnoliopsida</taxon>
        <taxon>eudicotyledons</taxon>
        <taxon>Gunneridae</taxon>
        <taxon>Pentapetalae</taxon>
        <taxon>rosids</taxon>
        <taxon>malvids</taxon>
        <taxon>Brassicales</taxon>
        <taxon>Brassicaceae</taxon>
        <taxon>Camelineae</taxon>
        <taxon>Arabidopsis</taxon>
    </lineage>
</organism>
<evidence type="ECO:0000313" key="2">
    <source>
        <dbReference type="EMBL" id="AAL85986.1"/>
    </source>
</evidence>
<gene>
    <name evidence="2" type="ordered locus">At5g56747</name>
</gene>
<evidence type="ECO:0000256" key="1">
    <source>
        <dbReference type="SAM" id="MobiDB-lite"/>
    </source>
</evidence>
<feature type="region of interest" description="Disordered" evidence="1">
    <location>
        <begin position="1"/>
        <end position="45"/>
    </location>
</feature>
<dbReference type="AlphaFoldDB" id="Q8RXW3"/>
<sequence length="80" mass="9177">MVSVEKLRRRTRRSSKTSAEKTPDRVQASPIPPIPPISNPFQQNFNSKPSIYPLPQFDFSDAHYSPFALSNGESWEYTCF</sequence>